<dbReference type="PANTHER" id="PTHR33375">
    <property type="entry name" value="CHROMOSOME-PARTITIONING PROTEIN PARB-RELATED"/>
    <property type="match status" value="1"/>
</dbReference>
<dbReference type="Pfam" id="PF02195">
    <property type="entry name" value="ParB_N"/>
    <property type="match status" value="1"/>
</dbReference>
<dbReference type="Pfam" id="PF07506">
    <property type="entry name" value="RepB"/>
    <property type="match status" value="1"/>
</dbReference>
<sequence>MARKNPFLSVMNNEQSAADKPALDYTIRGASKSILNSIGEIAARADKLLEGETIVELDPEIVDGSFIRDRLEEDEQEFNELVEAIRDRGQDSPILVRPHPEAAGRYMVVFGHRRLRAAKQLGLKVRAVVKDLKDADHLLAQGQENSARASLSFIEKAMFAHQIARRHPDNDNRLVMSALSLDKATLSKMLSVASLPPEIISAVGAAKGVGRDRWYELKSLLEKPSNLDKAAQYIATDEFTVKRGDERFNSLLAWIKTSSKGSKAPAARTQKWTSYDRSLAVDSKTDGRTYTFALKAKEAVGFGEFLSERLPELFEAYREKTQQGD</sequence>
<evidence type="ECO:0000313" key="4">
    <source>
        <dbReference type="Proteomes" id="UP001202827"/>
    </source>
</evidence>
<dbReference type="SUPFAM" id="SSF109709">
    <property type="entry name" value="KorB DNA-binding domain-like"/>
    <property type="match status" value="1"/>
</dbReference>
<dbReference type="SUPFAM" id="SSF110849">
    <property type="entry name" value="ParB/Sulfiredoxin"/>
    <property type="match status" value="1"/>
</dbReference>
<dbReference type="InterPro" id="IPR050336">
    <property type="entry name" value="Chromosome_partition/occlusion"/>
</dbReference>
<evidence type="ECO:0000256" key="1">
    <source>
        <dbReference type="ARBA" id="ARBA00006295"/>
    </source>
</evidence>
<dbReference type="SMART" id="SM00470">
    <property type="entry name" value="ParB"/>
    <property type="match status" value="1"/>
</dbReference>
<proteinExistence type="inferred from homology"/>
<dbReference type="CDD" id="cd16405">
    <property type="entry name" value="RepB_like_N"/>
    <property type="match status" value="1"/>
</dbReference>
<evidence type="ECO:0000259" key="2">
    <source>
        <dbReference type="SMART" id="SM00470"/>
    </source>
</evidence>
<dbReference type="InterPro" id="IPR011111">
    <property type="entry name" value="Plasmid_RepB"/>
</dbReference>
<comment type="caution">
    <text evidence="3">The sequence shown here is derived from an EMBL/GenBank/DDBJ whole genome shotgun (WGS) entry which is preliminary data.</text>
</comment>
<dbReference type="NCBIfam" id="TIGR03454">
    <property type="entry name" value="partition_RepB"/>
    <property type="match status" value="1"/>
</dbReference>
<reference evidence="3 4" key="1">
    <citation type="submission" date="2022-04" db="EMBL/GenBank/DDBJ databases">
        <title>Rhizobium coralii sp. nov., isolated from coral Turbinaria peltata.</title>
        <authorList>
            <person name="Sun H."/>
        </authorList>
    </citation>
    <scope>NUCLEOTIDE SEQUENCE [LARGE SCALE GENOMIC DNA]</scope>
    <source>
        <strain evidence="3 4">NTR19</strain>
    </source>
</reference>
<dbReference type="EMBL" id="JALPRY010000006">
    <property type="protein sequence ID" value="MCK8779291.1"/>
    <property type="molecule type" value="Genomic_DNA"/>
</dbReference>
<dbReference type="Gene3D" id="1.10.10.2830">
    <property type="match status" value="1"/>
</dbReference>
<feature type="domain" description="ParB-like N-terminal" evidence="2">
    <location>
        <begin position="55"/>
        <end position="146"/>
    </location>
</feature>
<dbReference type="InterPro" id="IPR036086">
    <property type="entry name" value="ParB/Sulfiredoxin_sf"/>
</dbReference>
<dbReference type="InterPro" id="IPR037972">
    <property type="entry name" value="RepB_N"/>
</dbReference>
<evidence type="ECO:0000313" key="3">
    <source>
        <dbReference type="EMBL" id="MCK8779291.1"/>
    </source>
</evidence>
<dbReference type="PANTHER" id="PTHR33375:SF1">
    <property type="entry name" value="CHROMOSOME-PARTITIONING PROTEIN PARB-RELATED"/>
    <property type="match status" value="1"/>
</dbReference>
<organism evidence="3 4">
    <name type="scientific">Neorhizobium turbinariae</name>
    <dbReference type="NCBI Taxonomy" id="2937795"/>
    <lineage>
        <taxon>Bacteria</taxon>
        <taxon>Pseudomonadati</taxon>
        <taxon>Pseudomonadota</taxon>
        <taxon>Alphaproteobacteria</taxon>
        <taxon>Hyphomicrobiales</taxon>
        <taxon>Rhizobiaceae</taxon>
        <taxon>Rhizobium/Agrobacterium group</taxon>
        <taxon>Neorhizobium</taxon>
    </lineage>
</organism>
<comment type="similarity">
    <text evidence="1">Belongs to the ParB family.</text>
</comment>
<dbReference type="RefSeq" id="WP_248682055.1">
    <property type="nucleotide sequence ID" value="NZ_JALPRY010000006.1"/>
</dbReference>
<dbReference type="InterPro" id="IPR003115">
    <property type="entry name" value="ParB_N"/>
</dbReference>
<accession>A0ABT0IN41</accession>
<protein>
    <submittedName>
        <fullName evidence="3">Plasmid partitioning protein RepB</fullName>
    </submittedName>
</protein>
<dbReference type="InterPro" id="IPR004437">
    <property type="entry name" value="ParB/RepB/Spo0J"/>
</dbReference>
<gene>
    <name evidence="3" type="primary">repB</name>
    <name evidence="3" type="ORF">M0654_04760</name>
</gene>
<name>A0ABT0IN41_9HYPH</name>
<dbReference type="Gene3D" id="3.90.1530.30">
    <property type="match status" value="1"/>
</dbReference>
<dbReference type="InterPro" id="IPR017819">
    <property type="entry name" value="Plasmid_partition_RepB"/>
</dbReference>
<dbReference type="NCBIfam" id="TIGR00180">
    <property type="entry name" value="parB_part"/>
    <property type="match status" value="1"/>
</dbReference>
<keyword evidence="4" id="KW-1185">Reference proteome</keyword>
<dbReference type="Proteomes" id="UP001202827">
    <property type="component" value="Unassembled WGS sequence"/>
</dbReference>